<keyword evidence="6" id="KW-1185">Reference proteome</keyword>
<dbReference type="EC" id="3.6.3.-" evidence="5"/>
<gene>
    <name evidence="5" type="primary">lolD_4</name>
    <name evidence="5" type="ORF">Q31a_55250</name>
</gene>
<keyword evidence="5" id="KW-0378">Hydrolase</keyword>
<evidence type="ECO:0000256" key="2">
    <source>
        <dbReference type="ARBA" id="ARBA00022741"/>
    </source>
</evidence>
<proteinExistence type="predicted"/>
<name>A0A518GF11_9BACT</name>
<dbReference type="InterPro" id="IPR017911">
    <property type="entry name" value="MacB-like_ATP-bd"/>
</dbReference>
<dbReference type="KEGG" id="ahel:Q31a_55250"/>
<dbReference type="PANTHER" id="PTHR24220">
    <property type="entry name" value="IMPORT ATP-BINDING PROTEIN"/>
    <property type="match status" value="1"/>
</dbReference>
<dbReference type="InterPro" id="IPR003593">
    <property type="entry name" value="AAA+_ATPase"/>
</dbReference>
<evidence type="ECO:0000259" key="4">
    <source>
        <dbReference type="PROSITE" id="PS50893"/>
    </source>
</evidence>
<dbReference type="RefSeq" id="WP_145084064.1">
    <property type="nucleotide sequence ID" value="NZ_CP036298.1"/>
</dbReference>
<evidence type="ECO:0000256" key="3">
    <source>
        <dbReference type="ARBA" id="ARBA00022840"/>
    </source>
</evidence>
<dbReference type="GO" id="GO:0022857">
    <property type="term" value="F:transmembrane transporter activity"/>
    <property type="evidence" value="ECO:0007669"/>
    <property type="project" value="TreeGrafter"/>
</dbReference>
<dbReference type="SUPFAM" id="SSF52540">
    <property type="entry name" value="P-loop containing nucleoside triphosphate hydrolases"/>
    <property type="match status" value="1"/>
</dbReference>
<dbReference type="InterPro" id="IPR027417">
    <property type="entry name" value="P-loop_NTPase"/>
</dbReference>
<dbReference type="EMBL" id="CP036298">
    <property type="protein sequence ID" value="QDV27138.1"/>
    <property type="molecule type" value="Genomic_DNA"/>
</dbReference>
<reference evidence="5 6" key="1">
    <citation type="submission" date="2019-02" db="EMBL/GenBank/DDBJ databases">
        <title>Deep-cultivation of Planctomycetes and their phenomic and genomic characterization uncovers novel biology.</title>
        <authorList>
            <person name="Wiegand S."/>
            <person name="Jogler M."/>
            <person name="Boedeker C."/>
            <person name="Pinto D."/>
            <person name="Vollmers J."/>
            <person name="Rivas-Marin E."/>
            <person name="Kohn T."/>
            <person name="Peeters S.H."/>
            <person name="Heuer A."/>
            <person name="Rast P."/>
            <person name="Oberbeckmann S."/>
            <person name="Bunk B."/>
            <person name="Jeske O."/>
            <person name="Meyerdierks A."/>
            <person name="Storesund J.E."/>
            <person name="Kallscheuer N."/>
            <person name="Luecker S."/>
            <person name="Lage O.M."/>
            <person name="Pohl T."/>
            <person name="Merkel B.J."/>
            <person name="Hornburger P."/>
            <person name="Mueller R.-W."/>
            <person name="Bruemmer F."/>
            <person name="Labrenz M."/>
            <person name="Spormann A.M."/>
            <person name="Op den Camp H."/>
            <person name="Overmann J."/>
            <person name="Amann R."/>
            <person name="Jetten M.S.M."/>
            <person name="Mascher T."/>
            <person name="Medema M.H."/>
            <person name="Devos D.P."/>
            <person name="Kaster A.-K."/>
            <person name="Ovreas L."/>
            <person name="Rohde M."/>
            <person name="Galperin M.Y."/>
            <person name="Jogler C."/>
        </authorList>
    </citation>
    <scope>NUCLEOTIDE SEQUENCE [LARGE SCALE GENOMIC DNA]</scope>
    <source>
        <strain evidence="5 6">Q31a</strain>
    </source>
</reference>
<dbReference type="Pfam" id="PF00005">
    <property type="entry name" value="ABC_tran"/>
    <property type="match status" value="1"/>
</dbReference>
<dbReference type="PROSITE" id="PS50893">
    <property type="entry name" value="ABC_TRANSPORTER_2"/>
    <property type="match status" value="1"/>
</dbReference>
<feature type="domain" description="ABC transporter" evidence="4">
    <location>
        <begin position="2"/>
        <end position="228"/>
    </location>
</feature>
<dbReference type="PANTHER" id="PTHR24220:SF659">
    <property type="entry name" value="TRANSPORTER, PUTATIVE-RELATED"/>
    <property type="match status" value="1"/>
</dbReference>
<keyword evidence="3 5" id="KW-0067">ATP-binding</keyword>
<dbReference type="SMART" id="SM00382">
    <property type="entry name" value="AAA"/>
    <property type="match status" value="1"/>
</dbReference>
<dbReference type="InterPro" id="IPR003439">
    <property type="entry name" value="ABC_transporter-like_ATP-bd"/>
</dbReference>
<keyword evidence="1" id="KW-0813">Transport</keyword>
<dbReference type="GO" id="GO:0005524">
    <property type="term" value="F:ATP binding"/>
    <property type="evidence" value="ECO:0007669"/>
    <property type="project" value="UniProtKB-KW"/>
</dbReference>
<evidence type="ECO:0000256" key="1">
    <source>
        <dbReference type="ARBA" id="ARBA00022448"/>
    </source>
</evidence>
<dbReference type="GO" id="GO:0016887">
    <property type="term" value="F:ATP hydrolysis activity"/>
    <property type="evidence" value="ECO:0007669"/>
    <property type="project" value="InterPro"/>
</dbReference>
<dbReference type="InterPro" id="IPR015854">
    <property type="entry name" value="ABC_transpr_LolD-like"/>
</dbReference>
<protein>
    <submittedName>
        <fullName evidence="5">Lipoprotein-releasing system ATP-binding protein LolD</fullName>
        <ecNumber evidence="5">3.6.3.-</ecNumber>
    </submittedName>
</protein>
<dbReference type="OrthoDB" id="273392at2"/>
<dbReference type="CDD" id="cd03255">
    <property type="entry name" value="ABC_MJ0796_LolCDE_FtsE"/>
    <property type="match status" value="1"/>
</dbReference>
<keyword evidence="2" id="KW-0547">Nucleotide-binding</keyword>
<dbReference type="Gene3D" id="3.40.50.300">
    <property type="entry name" value="P-loop containing nucleotide triphosphate hydrolases"/>
    <property type="match status" value="1"/>
</dbReference>
<dbReference type="PROSITE" id="PS00211">
    <property type="entry name" value="ABC_TRANSPORTER_1"/>
    <property type="match status" value="1"/>
</dbReference>
<organism evidence="5 6">
    <name type="scientific">Aureliella helgolandensis</name>
    <dbReference type="NCBI Taxonomy" id="2527968"/>
    <lineage>
        <taxon>Bacteria</taxon>
        <taxon>Pseudomonadati</taxon>
        <taxon>Planctomycetota</taxon>
        <taxon>Planctomycetia</taxon>
        <taxon>Pirellulales</taxon>
        <taxon>Pirellulaceae</taxon>
        <taxon>Aureliella</taxon>
    </lineage>
</organism>
<dbReference type="Proteomes" id="UP000318017">
    <property type="component" value="Chromosome"/>
</dbReference>
<keyword evidence="5" id="KW-0449">Lipoprotein</keyword>
<dbReference type="GO" id="GO:0005886">
    <property type="term" value="C:plasma membrane"/>
    <property type="evidence" value="ECO:0007669"/>
    <property type="project" value="TreeGrafter"/>
</dbReference>
<dbReference type="InterPro" id="IPR017871">
    <property type="entry name" value="ABC_transporter-like_CS"/>
</dbReference>
<evidence type="ECO:0000313" key="6">
    <source>
        <dbReference type="Proteomes" id="UP000318017"/>
    </source>
</evidence>
<evidence type="ECO:0000313" key="5">
    <source>
        <dbReference type="EMBL" id="QDV27138.1"/>
    </source>
</evidence>
<dbReference type="AlphaFoldDB" id="A0A518GF11"/>
<sequence>MLKIQDLYKSFALPDQSRLPVLDIPEFKIGQGEQVVLIGESGGGKTTLLHCIAGIMAPDRGSIQVDNIELSKLSEAGRDRVRAAKLGYVFQTFNLLSGFTALENVRLGMTFGSGKHDLARATDLLQKVGLGERLHHKPAALSVGQQQRVAVARALANRPKLLLADEPTANIDPKNQQVIIDLIRACCRDEGIALLMVTHSLQVAEQFERVERLESLNKAMQTVAANHS</sequence>
<accession>A0A518GF11</accession>